<keyword evidence="2" id="KW-1185">Reference proteome</keyword>
<dbReference type="EMBL" id="JAAMPI010001575">
    <property type="protein sequence ID" value="KAF4624712.1"/>
    <property type="molecule type" value="Genomic_DNA"/>
</dbReference>
<dbReference type="OrthoDB" id="3533414at2759"/>
<reference evidence="1 2" key="1">
    <citation type="submission" date="2020-03" db="EMBL/GenBank/DDBJ databases">
        <title>Draft Genome Sequence of Cudoniella acicularis.</title>
        <authorList>
            <person name="Buettner E."/>
            <person name="Kellner H."/>
        </authorList>
    </citation>
    <scope>NUCLEOTIDE SEQUENCE [LARGE SCALE GENOMIC DNA]</scope>
    <source>
        <strain evidence="1 2">DSM 108380</strain>
    </source>
</reference>
<dbReference type="AlphaFoldDB" id="A0A8H4RAN2"/>
<dbReference type="Proteomes" id="UP000566819">
    <property type="component" value="Unassembled WGS sequence"/>
</dbReference>
<evidence type="ECO:0000313" key="2">
    <source>
        <dbReference type="Proteomes" id="UP000566819"/>
    </source>
</evidence>
<accession>A0A8H4RAN2</accession>
<proteinExistence type="predicted"/>
<evidence type="ECO:0000313" key="1">
    <source>
        <dbReference type="EMBL" id="KAF4624712.1"/>
    </source>
</evidence>
<sequence>MPEVAVSKYHGLLQLKLSSKVMSGAGSPKHHLRTTLPPSTTIQVNRVKGSTTTLRAKPRTRRIFNWRADGLKEKKELYLQKRAKQRQQLEEQWGENLEFLQTLDVKECMLKIKSLILGKLAADENHLKSLVEVPGKVVVNFDERVKEVAEALTMLKY</sequence>
<comment type="caution">
    <text evidence="1">The sequence shown here is derived from an EMBL/GenBank/DDBJ whole genome shotgun (WGS) entry which is preliminary data.</text>
</comment>
<protein>
    <submittedName>
        <fullName evidence="1">Uncharacterized protein</fullName>
    </submittedName>
</protein>
<organism evidence="1 2">
    <name type="scientific">Cudoniella acicularis</name>
    <dbReference type="NCBI Taxonomy" id="354080"/>
    <lineage>
        <taxon>Eukaryota</taxon>
        <taxon>Fungi</taxon>
        <taxon>Dikarya</taxon>
        <taxon>Ascomycota</taxon>
        <taxon>Pezizomycotina</taxon>
        <taxon>Leotiomycetes</taxon>
        <taxon>Helotiales</taxon>
        <taxon>Tricladiaceae</taxon>
        <taxon>Cudoniella</taxon>
    </lineage>
</organism>
<gene>
    <name evidence="1" type="ORF">G7Y89_g13457</name>
</gene>
<name>A0A8H4RAN2_9HELO</name>